<dbReference type="AlphaFoldDB" id="A0ABD2QFF0"/>
<dbReference type="Proteomes" id="UP001626550">
    <property type="component" value="Unassembled WGS sequence"/>
</dbReference>
<keyword evidence="4" id="KW-0539">Nucleus</keyword>
<reference evidence="6 7" key="1">
    <citation type="submission" date="2024-11" db="EMBL/GenBank/DDBJ databases">
        <title>Adaptive evolution of stress response genes in parasites aligns with host niche diversity.</title>
        <authorList>
            <person name="Hahn C."/>
            <person name="Resl P."/>
        </authorList>
    </citation>
    <scope>NUCLEOTIDE SEQUENCE [LARGE SCALE GENOMIC DNA]</scope>
    <source>
        <strain evidence="6">EGGRZ-B1_66</strain>
        <tissue evidence="6">Body</tissue>
    </source>
</reference>
<dbReference type="InterPro" id="IPR001810">
    <property type="entry name" value="F-box_dom"/>
</dbReference>
<keyword evidence="7" id="KW-1185">Reference proteome</keyword>
<organism evidence="6 7">
    <name type="scientific">Cichlidogyrus casuarinus</name>
    <dbReference type="NCBI Taxonomy" id="1844966"/>
    <lineage>
        <taxon>Eukaryota</taxon>
        <taxon>Metazoa</taxon>
        <taxon>Spiralia</taxon>
        <taxon>Lophotrochozoa</taxon>
        <taxon>Platyhelminthes</taxon>
        <taxon>Monogenea</taxon>
        <taxon>Monopisthocotylea</taxon>
        <taxon>Dactylogyridea</taxon>
        <taxon>Ancyrocephalidae</taxon>
        <taxon>Cichlidogyrus</taxon>
    </lineage>
</organism>
<protein>
    <submittedName>
        <fullName evidence="6">F-box only protein 32</fullName>
    </submittedName>
</protein>
<dbReference type="SUPFAM" id="SSF81383">
    <property type="entry name" value="F-box domain"/>
    <property type="match status" value="1"/>
</dbReference>
<dbReference type="PROSITE" id="PS50181">
    <property type="entry name" value="FBOX"/>
    <property type="match status" value="1"/>
</dbReference>
<dbReference type="Gene3D" id="1.20.1280.50">
    <property type="match status" value="1"/>
</dbReference>
<feature type="domain" description="F-box" evidence="5">
    <location>
        <begin position="164"/>
        <end position="211"/>
    </location>
</feature>
<evidence type="ECO:0000313" key="7">
    <source>
        <dbReference type="Proteomes" id="UP001626550"/>
    </source>
</evidence>
<dbReference type="PANTHER" id="PTHR13123:SF7">
    <property type="entry name" value="LD30288P"/>
    <property type="match status" value="1"/>
</dbReference>
<dbReference type="GO" id="GO:0005634">
    <property type="term" value="C:nucleus"/>
    <property type="evidence" value="ECO:0007669"/>
    <property type="project" value="UniProtKB-SubCell"/>
</dbReference>
<comment type="caution">
    <text evidence="6">The sequence shown here is derived from an EMBL/GenBank/DDBJ whole genome shotgun (WGS) entry which is preliminary data.</text>
</comment>
<sequence>MTTLGDALLGLDIKTAIKDVRRFAYVIKIIQILLLTKFHSLSGRAQMFILELIREVVKEVLTTGNQTRMAKDLLAQLGSTLDEHKYNHIGGDALWLNHSSSLREMNDLIEKNSSDPTTPMDTANLESLGRPRVRLRGTHSASYSSFSSFNQTKRHISESSQEKLKTLQYLPDECIDMIIFNLQMPKDLETLGTACPLLSTLINDDLVWRRIVYQNFNEDQIKMVMSWGISSDSNHSESSSGNEIQAPVSWKRVYKRLLVRFGTFYPAKIGLCYTCSSLFWNVSHS</sequence>
<evidence type="ECO:0000256" key="4">
    <source>
        <dbReference type="ARBA" id="ARBA00023242"/>
    </source>
</evidence>
<evidence type="ECO:0000259" key="5">
    <source>
        <dbReference type="PROSITE" id="PS50181"/>
    </source>
</evidence>
<dbReference type="EMBL" id="JBJKFK010000265">
    <property type="protein sequence ID" value="KAL3318265.1"/>
    <property type="molecule type" value="Genomic_DNA"/>
</dbReference>
<comment type="pathway">
    <text evidence="2">Protein modification; protein ubiquitination.</text>
</comment>
<dbReference type="PANTHER" id="PTHR13123">
    <property type="entry name" value="LD30288P"/>
    <property type="match status" value="1"/>
</dbReference>
<keyword evidence="3" id="KW-0833">Ubl conjugation pathway</keyword>
<evidence type="ECO:0000256" key="2">
    <source>
        <dbReference type="ARBA" id="ARBA00004906"/>
    </source>
</evidence>
<dbReference type="InterPro" id="IPR040394">
    <property type="entry name" value="FBX25/32"/>
</dbReference>
<evidence type="ECO:0000256" key="3">
    <source>
        <dbReference type="ARBA" id="ARBA00022786"/>
    </source>
</evidence>
<name>A0ABD2QFF0_9PLAT</name>
<proteinExistence type="predicted"/>
<dbReference type="InterPro" id="IPR036047">
    <property type="entry name" value="F-box-like_dom_sf"/>
</dbReference>
<accession>A0ABD2QFF0</accession>
<comment type="subcellular location">
    <subcellularLocation>
        <location evidence="1">Nucleus</location>
    </subcellularLocation>
</comment>
<evidence type="ECO:0000256" key="1">
    <source>
        <dbReference type="ARBA" id="ARBA00004123"/>
    </source>
</evidence>
<evidence type="ECO:0000313" key="6">
    <source>
        <dbReference type="EMBL" id="KAL3318265.1"/>
    </source>
</evidence>
<gene>
    <name evidence="6" type="primary">FBXO32</name>
    <name evidence="6" type="ORF">Ciccas_003073</name>
</gene>